<organism evidence="1 2">
    <name type="scientific">Pseudomonas amygdali pv. lachrymans str. M301315</name>
    <dbReference type="NCBI Taxonomy" id="629260"/>
    <lineage>
        <taxon>Bacteria</taxon>
        <taxon>Pseudomonadati</taxon>
        <taxon>Pseudomonadota</taxon>
        <taxon>Gammaproteobacteria</taxon>
        <taxon>Pseudomonadales</taxon>
        <taxon>Pseudomonadaceae</taxon>
        <taxon>Pseudomonas</taxon>
        <taxon>Pseudomonas amygdali</taxon>
    </lineage>
</organism>
<name>A0AAD0PW27_PSEAV</name>
<dbReference type="AlphaFoldDB" id="A0AAD0PW27"/>
<proteinExistence type="predicted"/>
<sequence length="82" mass="8790">MVYSNGSMIVDFENEGAMQSVGPAAITVIFGDYTFTANKAIAKDNTGTSVIRYISKESHYSSLLSAMLAGDTYAVEIITPSR</sequence>
<gene>
    <name evidence="1" type="ORF">PLA107_031705</name>
</gene>
<reference evidence="1 2" key="1">
    <citation type="journal article" date="2011" name="PLoS Pathog.">
        <title>Dynamic evolution of pathogenicity revealed by sequencing and comparative genomics of 19 Pseudomonas syringae isolates.</title>
        <authorList>
            <person name="Baltrus D.A."/>
            <person name="Nishimura M.T."/>
            <person name="Romanchuk A."/>
            <person name="Chang J.H."/>
            <person name="Mukhtar M.S."/>
            <person name="Cherkis K."/>
            <person name="Roach J."/>
            <person name="Grant S.R."/>
            <person name="Jones C.D."/>
            <person name="Dangl J.L."/>
        </authorList>
    </citation>
    <scope>NUCLEOTIDE SEQUENCE [LARGE SCALE GENOMIC DNA]</scope>
    <source>
        <strain evidence="1 2">M301315</strain>
    </source>
</reference>
<protein>
    <submittedName>
        <fullName evidence="1">Uncharacterized protein</fullName>
    </submittedName>
</protein>
<keyword evidence="1" id="KW-0614">Plasmid</keyword>
<geneLocation type="plasmid" evidence="2">
    <name>pmppla107</name>
</geneLocation>
<evidence type="ECO:0000313" key="2">
    <source>
        <dbReference type="Proteomes" id="UP000006426"/>
    </source>
</evidence>
<accession>A0AAD0PW27</accession>
<evidence type="ECO:0000313" key="1">
    <source>
        <dbReference type="EMBL" id="AXH59791.1"/>
    </source>
</evidence>
<dbReference type="EMBL" id="CP031226">
    <property type="protein sequence ID" value="AXH59791.1"/>
    <property type="molecule type" value="Genomic_DNA"/>
</dbReference>
<dbReference type="Proteomes" id="UP000006426">
    <property type="component" value="Plasmid pmppla107"/>
</dbReference>